<dbReference type="Proteomes" id="UP001231616">
    <property type="component" value="Unassembled WGS sequence"/>
</dbReference>
<dbReference type="RefSeq" id="WP_305894132.1">
    <property type="nucleotide sequence ID" value="NZ_JAUZVZ010000015.1"/>
</dbReference>
<keyword evidence="1" id="KW-0812">Transmembrane</keyword>
<keyword evidence="1" id="KW-1133">Transmembrane helix</keyword>
<feature type="transmembrane region" description="Helical" evidence="1">
    <location>
        <begin position="95"/>
        <end position="113"/>
    </location>
</feature>
<proteinExistence type="predicted"/>
<evidence type="ECO:0000313" key="2">
    <source>
        <dbReference type="EMBL" id="MDP4536869.1"/>
    </source>
</evidence>
<accession>A0ABT9H0L8</accession>
<sequence>MLPGKLYEFLPYLYAIAGAMTVFIMPGHPVLTSFSGAVLIVTAGLVWVLRSEHRRMDTGIRGRSAGPLPFWCYELLPFTYILAALLLFVWASTPLLYPSAVIFLIIGHQLWFLRSSQRKHRKGNYAQTQVHG</sequence>
<evidence type="ECO:0000256" key="1">
    <source>
        <dbReference type="SAM" id="Phobius"/>
    </source>
</evidence>
<gene>
    <name evidence="2" type="ORF">Q3O60_11760</name>
</gene>
<evidence type="ECO:0000313" key="3">
    <source>
        <dbReference type="Proteomes" id="UP001231616"/>
    </source>
</evidence>
<keyword evidence="3" id="KW-1185">Reference proteome</keyword>
<name>A0ABT9H0L8_9GAMM</name>
<dbReference type="EMBL" id="JAUZVZ010000015">
    <property type="protein sequence ID" value="MDP4536869.1"/>
    <property type="molecule type" value="Genomic_DNA"/>
</dbReference>
<keyword evidence="1" id="KW-0472">Membrane</keyword>
<organism evidence="2 3">
    <name type="scientific">Alkalimonas collagenimarina</name>
    <dbReference type="NCBI Taxonomy" id="400390"/>
    <lineage>
        <taxon>Bacteria</taxon>
        <taxon>Pseudomonadati</taxon>
        <taxon>Pseudomonadota</taxon>
        <taxon>Gammaproteobacteria</taxon>
        <taxon>Alkalimonas</taxon>
    </lineage>
</organism>
<comment type="caution">
    <text evidence="2">The sequence shown here is derived from an EMBL/GenBank/DDBJ whole genome shotgun (WGS) entry which is preliminary data.</text>
</comment>
<feature type="transmembrane region" description="Helical" evidence="1">
    <location>
        <begin position="31"/>
        <end position="49"/>
    </location>
</feature>
<feature type="transmembrane region" description="Helical" evidence="1">
    <location>
        <begin position="7"/>
        <end position="25"/>
    </location>
</feature>
<protein>
    <submittedName>
        <fullName evidence="2">Uncharacterized protein</fullName>
    </submittedName>
</protein>
<reference evidence="2 3" key="1">
    <citation type="submission" date="2023-08" db="EMBL/GenBank/DDBJ databases">
        <authorList>
            <person name="Joshi A."/>
            <person name="Thite S."/>
        </authorList>
    </citation>
    <scope>NUCLEOTIDE SEQUENCE [LARGE SCALE GENOMIC DNA]</scope>
    <source>
        <strain evidence="2 3">AC40</strain>
    </source>
</reference>
<feature type="transmembrane region" description="Helical" evidence="1">
    <location>
        <begin position="70"/>
        <end position="89"/>
    </location>
</feature>